<sequence length="142" mass="14607">MASAWLAAPPARAQSAAQPAAQPSLPLELNRLETVAGAAEGCRVWMVLANDAPGAAAIATLRLDLVVFGADGQIARRAAVELAPIGAGRTAVRLFDLAGLPCERIGRLLVNDVLACRIGGEEVAQCADRLAPSSRAGIRFGL</sequence>
<evidence type="ECO:0000313" key="2">
    <source>
        <dbReference type="Proteomes" id="UP000787635"/>
    </source>
</evidence>
<dbReference type="Proteomes" id="UP000787635">
    <property type="component" value="Unassembled WGS sequence"/>
</dbReference>
<accession>A0ABX1E7C0</accession>
<reference evidence="1 2" key="1">
    <citation type="submission" date="2020-03" db="EMBL/GenBank/DDBJ databases">
        <title>Roseomonas selenitidurans sp. nov. isolated from urban soil.</title>
        <authorList>
            <person name="Liu H."/>
        </authorList>
    </citation>
    <scope>NUCLEOTIDE SEQUENCE [LARGE SCALE GENOMIC DNA]</scope>
    <source>
        <strain evidence="1 2">BU-1</strain>
    </source>
</reference>
<proteinExistence type="predicted"/>
<name>A0ABX1E7C0_9PROT</name>
<comment type="caution">
    <text evidence="1">The sequence shown here is derived from an EMBL/GenBank/DDBJ whole genome shotgun (WGS) entry which is preliminary data.</text>
</comment>
<evidence type="ECO:0000313" key="1">
    <source>
        <dbReference type="EMBL" id="NKC33095.1"/>
    </source>
</evidence>
<organism evidence="1 2">
    <name type="scientific">Falsiroseomonas selenitidurans</name>
    <dbReference type="NCBI Taxonomy" id="2716335"/>
    <lineage>
        <taxon>Bacteria</taxon>
        <taxon>Pseudomonadati</taxon>
        <taxon>Pseudomonadota</taxon>
        <taxon>Alphaproteobacteria</taxon>
        <taxon>Acetobacterales</taxon>
        <taxon>Roseomonadaceae</taxon>
        <taxon>Falsiroseomonas</taxon>
    </lineage>
</organism>
<gene>
    <name evidence="1" type="ORF">HEQ75_19690</name>
</gene>
<dbReference type="EMBL" id="JAAVNE010000038">
    <property type="protein sequence ID" value="NKC33095.1"/>
    <property type="molecule type" value="Genomic_DNA"/>
</dbReference>
<keyword evidence="2" id="KW-1185">Reference proteome</keyword>
<protein>
    <submittedName>
        <fullName evidence="1">Tat pathway signal protein</fullName>
    </submittedName>
</protein>